<name>A0AAV1HUZ4_9CHLO</name>
<feature type="coiled-coil region" evidence="1">
    <location>
        <begin position="277"/>
        <end position="349"/>
    </location>
</feature>
<dbReference type="EMBL" id="CAUYUE010000002">
    <property type="protein sequence ID" value="CAK0738711.1"/>
    <property type="molecule type" value="Genomic_DNA"/>
</dbReference>
<reference evidence="3 4" key="1">
    <citation type="submission" date="2023-10" db="EMBL/GenBank/DDBJ databases">
        <authorList>
            <person name="Maclean D."/>
            <person name="Macfadyen A."/>
        </authorList>
    </citation>
    <scope>NUCLEOTIDE SEQUENCE [LARGE SCALE GENOMIC DNA]</scope>
</reference>
<feature type="compositionally biased region" description="Low complexity" evidence="2">
    <location>
        <begin position="143"/>
        <end position="152"/>
    </location>
</feature>
<organism evidence="3 4">
    <name type="scientific">Coccomyxa viridis</name>
    <dbReference type="NCBI Taxonomy" id="1274662"/>
    <lineage>
        <taxon>Eukaryota</taxon>
        <taxon>Viridiplantae</taxon>
        <taxon>Chlorophyta</taxon>
        <taxon>core chlorophytes</taxon>
        <taxon>Trebouxiophyceae</taxon>
        <taxon>Trebouxiophyceae incertae sedis</taxon>
        <taxon>Coccomyxaceae</taxon>
        <taxon>Coccomyxa</taxon>
    </lineage>
</organism>
<evidence type="ECO:0000313" key="4">
    <source>
        <dbReference type="Proteomes" id="UP001314263"/>
    </source>
</evidence>
<feature type="region of interest" description="Disordered" evidence="2">
    <location>
        <begin position="60"/>
        <end position="245"/>
    </location>
</feature>
<dbReference type="Proteomes" id="UP001314263">
    <property type="component" value="Unassembled WGS sequence"/>
</dbReference>
<accession>A0AAV1HUZ4</accession>
<feature type="compositionally biased region" description="Polar residues" evidence="2">
    <location>
        <begin position="128"/>
        <end position="139"/>
    </location>
</feature>
<comment type="caution">
    <text evidence="3">The sequence shown here is derived from an EMBL/GenBank/DDBJ whole genome shotgun (WGS) entry which is preliminary data.</text>
</comment>
<feature type="compositionally biased region" description="Low complexity" evidence="2">
    <location>
        <begin position="228"/>
        <end position="242"/>
    </location>
</feature>
<proteinExistence type="predicted"/>
<evidence type="ECO:0000313" key="3">
    <source>
        <dbReference type="EMBL" id="CAK0738711.1"/>
    </source>
</evidence>
<dbReference type="AlphaFoldDB" id="A0AAV1HUZ4"/>
<feature type="coiled-coil region" evidence="1">
    <location>
        <begin position="469"/>
        <end position="510"/>
    </location>
</feature>
<feature type="compositionally biased region" description="Low complexity" evidence="2">
    <location>
        <begin position="165"/>
        <end position="182"/>
    </location>
</feature>
<evidence type="ECO:0000256" key="1">
    <source>
        <dbReference type="SAM" id="Coils"/>
    </source>
</evidence>
<feature type="coiled-coil region" evidence="1">
    <location>
        <begin position="378"/>
        <end position="412"/>
    </location>
</feature>
<gene>
    <name evidence="3" type="ORF">CVIRNUC_001082</name>
</gene>
<feature type="compositionally biased region" description="Low complexity" evidence="2">
    <location>
        <begin position="206"/>
        <end position="215"/>
    </location>
</feature>
<feature type="compositionally biased region" description="Polar residues" evidence="2">
    <location>
        <begin position="630"/>
        <end position="639"/>
    </location>
</feature>
<protein>
    <submittedName>
        <fullName evidence="3">Uncharacterized protein</fullName>
    </submittedName>
</protein>
<evidence type="ECO:0000256" key="2">
    <source>
        <dbReference type="SAM" id="MobiDB-lite"/>
    </source>
</evidence>
<keyword evidence="4" id="KW-1185">Reference proteome</keyword>
<feature type="compositionally biased region" description="Low complexity" evidence="2">
    <location>
        <begin position="78"/>
        <end position="88"/>
    </location>
</feature>
<keyword evidence="1" id="KW-0175">Coiled coil</keyword>
<feature type="region of interest" description="Disordered" evidence="2">
    <location>
        <begin position="624"/>
        <end position="643"/>
    </location>
</feature>
<sequence length="682" mass="72386">MSTTPLQEAFEGVELDPPLYDDNLLSMLEYGADPKEMDQAGFDEVCKAHAARDIPDFMPERSRHMELGQKAQQGRTPAAAAPQGYAAAHAEKERQAKGGVSPTLSERQRLIPAWKPTDEARPAHRSRGTSSASPGSKGSAQKPRAAWGAGPAAQPPPMGRRPSKQPLGQPAPAAAAPQQGALRKATGGKLSVNAALPRRFPCSLDPSPSSSSGASTGAGGAASRELGKAGSATARRASSSSEGGAGQLVASRAASGRWGPASVPGSALDLGVLQAQVRSKNRVIADLRTQKQQLSEELEGALTENQQLKQRVGQGERLKEQHEGLLGMLRQARAELDQALEGRQQAQAAMEPLQQRVRAMSAKAAVSRETEHKMAIRMMEKNQMLDQLYNTLKQLKQEFEASRQEAAEATQGLQQAHRQVQQHFAAVQEANKLQEGASAALMSLSLRCEKLAETAVAESAARQAAEVALDGTQKTLQDSQGQLRDAERQLGDTAADLQSSRRRAEGLERELQSMWDAAEAQRAWMAELQEDLTAALEDGQEQHDAAAALAKEVDALRARLAGFPGEDVLEETDLDLELPAFMGESRAQLMRSQELMRGQLVAEGGVMAAGAVSGDAIADEGAQAGEVGHQSPSTSQEGVVQSAKEAFEAMSGSGGWSVYNNKAARRISDGGHSSGHTQEASL</sequence>